<dbReference type="AlphaFoldDB" id="A0A1Y2FYN4"/>
<feature type="compositionally biased region" description="Low complexity" evidence="1">
    <location>
        <begin position="1"/>
        <end position="23"/>
    </location>
</feature>
<keyword evidence="3" id="KW-1185">Reference proteome</keyword>
<sequence length="204" mass="23162">MVATRSARSARSTNSTRSTRSTALPNPSGVQHIIQARRAQRAVQRIKERPVDAEEELIQSQQAVKDTEEGLYDEFYSSIDEYALLALLEQEEKEEKKSESEEERKLEERKARKTGIAAEIGCRECLNIGCSSQYKCICPSLEQPAPATPPPPVYQSQSSEKMNEAYVHYEAAPINCPRCFAELLFDVEPLNIKLWRAEKINDRQ</sequence>
<evidence type="ECO:0000256" key="1">
    <source>
        <dbReference type="SAM" id="MobiDB-lite"/>
    </source>
</evidence>
<dbReference type="EMBL" id="MCFF01000115">
    <property type="protein sequence ID" value="ORY89187.1"/>
    <property type="molecule type" value="Genomic_DNA"/>
</dbReference>
<evidence type="ECO:0000313" key="3">
    <source>
        <dbReference type="Proteomes" id="UP000193648"/>
    </source>
</evidence>
<dbReference type="InParanoid" id="A0A1Y2FYN4"/>
<organism evidence="2 3">
    <name type="scientific">Lobosporangium transversale</name>
    <dbReference type="NCBI Taxonomy" id="64571"/>
    <lineage>
        <taxon>Eukaryota</taxon>
        <taxon>Fungi</taxon>
        <taxon>Fungi incertae sedis</taxon>
        <taxon>Mucoromycota</taxon>
        <taxon>Mortierellomycotina</taxon>
        <taxon>Mortierellomycetes</taxon>
        <taxon>Mortierellales</taxon>
        <taxon>Mortierellaceae</taxon>
        <taxon>Lobosporangium</taxon>
    </lineage>
</organism>
<feature type="region of interest" description="Disordered" evidence="1">
    <location>
        <begin position="1"/>
        <end position="31"/>
    </location>
</feature>
<reference evidence="2 3" key="1">
    <citation type="submission" date="2016-07" db="EMBL/GenBank/DDBJ databases">
        <title>Pervasive Adenine N6-methylation of Active Genes in Fungi.</title>
        <authorList>
            <consortium name="DOE Joint Genome Institute"/>
            <person name="Mondo S.J."/>
            <person name="Dannebaum R.O."/>
            <person name="Kuo R.C."/>
            <person name="Labutti K."/>
            <person name="Haridas S."/>
            <person name="Kuo A."/>
            <person name="Salamov A."/>
            <person name="Ahrendt S.R."/>
            <person name="Lipzen A."/>
            <person name="Sullivan W."/>
            <person name="Andreopoulos W.B."/>
            <person name="Clum A."/>
            <person name="Lindquist E."/>
            <person name="Daum C."/>
            <person name="Ramamoorthy G.K."/>
            <person name="Gryganskyi A."/>
            <person name="Culley D."/>
            <person name="Magnuson J.K."/>
            <person name="James T.Y."/>
            <person name="O'Malley M.A."/>
            <person name="Stajich J.E."/>
            <person name="Spatafora J.W."/>
            <person name="Visel A."/>
            <person name="Grigoriev I.V."/>
        </authorList>
    </citation>
    <scope>NUCLEOTIDE SEQUENCE [LARGE SCALE GENOMIC DNA]</scope>
    <source>
        <strain evidence="2 3">NRRL 3116</strain>
    </source>
</reference>
<accession>A0A1Y2FYN4</accession>
<evidence type="ECO:0000313" key="2">
    <source>
        <dbReference type="EMBL" id="ORY89187.1"/>
    </source>
</evidence>
<proteinExistence type="predicted"/>
<dbReference type="Proteomes" id="UP000193648">
    <property type="component" value="Unassembled WGS sequence"/>
</dbReference>
<name>A0A1Y2FYN4_9FUNG</name>
<dbReference type="RefSeq" id="XP_021875042.1">
    <property type="nucleotide sequence ID" value="XM_022029359.1"/>
</dbReference>
<comment type="caution">
    <text evidence="2">The sequence shown here is derived from an EMBL/GenBank/DDBJ whole genome shotgun (WGS) entry which is preliminary data.</text>
</comment>
<dbReference type="GeneID" id="33571202"/>
<gene>
    <name evidence="2" type="ORF">BCR41DRAFT_403981</name>
</gene>
<protein>
    <submittedName>
        <fullName evidence="2">Uncharacterized protein</fullName>
    </submittedName>
</protein>